<evidence type="ECO:0000313" key="2">
    <source>
        <dbReference type="EMBL" id="VTJ53932.1"/>
    </source>
</evidence>
<accession>A0A5E4AB97</accession>
<feature type="compositionally biased region" description="Gly residues" evidence="1">
    <location>
        <begin position="84"/>
        <end position="93"/>
    </location>
</feature>
<organism evidence="2 3">
    <name type="scientific">Marmota monax</name>
    <name type="common">Woodchuck</name>
    <dbReference type="NCBI Taxonomy" id="9995"/>
    <lineage>
        <taxon>Eukaryota</taxon>
        <taxon>Metazoa</taxon>
        <taxon>Chordata</taxon>
        <taxon>Craniata</taxon>
        <taxon>Vertebrata</taxon>
        <taxon>Euteleostomi</taxon>
        <taxon>Mammalia</taxon>
        <taxon>Eutheria</taxon>
        <taxon>Euarchontoglires</taxon>
        <taxon>Glires</taxon>
        <taxon>Rodentia</taxon>
        <taxon>Sciuromorpha</taxon>
        <taxon>Sciuridae</taxon>
        <taxon>Xerinae</taxon>
        <taxon>Marmotini</taxon>
        <taxon>Marmota</taxon>
    </lineage>
</organism>
<name>A0A5E4AB97_MARMO</name>
<evidence type="ECO:0000313" key="3">
    <source>
        <dbReference type="Proteomes" id="UP000335636"/>
    </source>
</evidence>
<evidence type="ECO:0008006" key="4">
    <source>
        <dbReference type="Google" id="ProtNLM"/>
    </source>
</evidence>
<comment type="caution">
    <text evidence="2">The sequence shown here is derived from an EMBL/GenBank/DDBJ whole genome shotgun (WGS) entry which is preliminary data.</text>
</comment>
<sequence>MEPGGKRGLLPGREESPPLPGRATIRLSSPPQTRRGRSPPRLGDWSRAIMCRPLASLAGGSDLGARSPPSSAPLHTRLILAEPRGGGGGGGGADLLPPRLPPSAARCAHARAPAPPELQRQLLWVDWGLPGFLPRLFFAPSPPLPLPAPAPRPRASSRPSFSGVSQEDVPSCRPRRGPGSRLVSPRPGAEPPPPDGLGRGASPQPQLPPPSSRARQPQHQPRRRRRLPQRSPQRNREPFALCRMARFGDEMPARYGGGGSGAAAGVVVGAGGGRGAGGSRQGGQPGAQRMYKQSMAQRARTMALYNPIPVRQNCLTVNRSLFLFSEDNVVRKYAKKITEWPYPLPSPALRPLLRRPPSPGWSHRGWWELGAPPGWGAGTARGVSPPRRARGCRSPGSGLGAGQRGPLLSALPKRDRPRGRSGPWWGAAEPVPEKSDCSPMSPGRPGPGSFWPQGRGAWVAGAPALPRPPGPPLTGVHSKLQSRGSDFSILLHPGLARLGAALRRALGQEQMGDHVAFTGEAGTGQSEHPGWALA</sequence>
<gene>
    <name evidence="2" type="ORF">MONAX_5E001784</name>
</gene>
<keyword evidence="3" id="KW-1185">Reference proteome</keyword>
<feature type="region of interest" description="Disordered" evidence="1">
    <location>
        <begin position="1"/>
        <end position="46"/>
    </location>
</feature>
<dbReference type="EMBL" id="CABDUW010000035">
    <property type="protein sequence ID" value="VTJ53932.1"/>
    <property type="molecule type" value="Genomic_DNA"/>
</dbReference>
<feature type="region of interest" description="Disordered" evidence="1">
    <location>
        <begin position="80"/>
        <end position="101"/>
    </location>
</feature>
<feature type="region of interest" description="Disordered" evidence="1">
    <location>
        <begin position="148"/>
        <end position="241"/>
    </location>
</feature>
<feature type="region of interest" description="Disordered" evidence="1">
    <location>
        <begin position="377"/>
        <end position="445"/>
    </location>
</feature>
<evidence type="ECO:0000256" key="1">
    <source>
        <dbReference type="SAM" id="MobiDB-lite"/>
    </source>
</evidence>
<protein>
    <recommendedName>
        <fullName evidence="4">Voltage-dependent P/Q-type calcium channel subunit alpha-1A</fullName>
    </recommendedName>
</protein>
<reference evidence="2" key="1">
    <citation type="submission" date="2019-04" db="EMBL/GenBank/DDBJ databases">
        <authorList>
            <person name="Alioto T."/>
            <person name="Alioto T."/>
        </authorList>
    </citation>
    <scope>NUCLEOTIDE SEQUENCE [LARGE SCALE GENOMIC DNA]</scope>
</reference>
<dbReference type="AlphaFoldDB" id="A0A5E4AB97"/>
<proteinExistence type="predicted"/>
<dbReference type="Proteomes" id="UP000335636">
    <property type="component" value="Unassembled WGS sequence"/>
</dbReference>